<feature type="domain" description="Pectinesterase inhibitor" evidence="2">
    <location>
        <begin position="34"/>
        <end position="187"/>
    </location>
</feature>
<reference evidence="3" key="1">
    <citation type="submission" date="2023-03" db="EMBL/GenBank/DDBJ databases">
        <authorList>
            <person name="Julca I."/>
        </authorList>
    </citation>
    <scope>NUCLEOTIDE SEQUENCE</scope>
</reference>
<feature type="chain" id="PRO_5043762907" evidence="1">
    <location>
        <begin position="30"/>
        <end position="187"/>
    </location>
</feature>
<name>A0AAV1EA09_OLDCO</name>
<dbReference type="InterPro" id="IPR006501">
    <property type="entry name" value="Pectinesterase_inhib_dom"/>
</dbReference>
<feature type="signal peptide" evidence="1">
    <location>
        <begin position="1"/>
        <end position="29"/>
    </location>
</feature>
<dbReference type="PANTHER" id="PTHR31890:SF9">
    <property type="entry name" value="PLANT INVERTASE_PECTIN METHYLESTERASE INHIBITOR SUPERFAMILY PROTEIN"/>
    <property type="match status" value="1"/>
</dbReference>
<dbReference type="AlphaFoldDB" id="A0AAV1EA09"/>
<evidence type="ECO:0000313" key="4">
    <source>
        <dbReference type="Proteomes" id="UP001161247"/>
    </source>
</evidence>
<dbReference type="EMBL" id="OX459125">
    <property type="protein sequence ID" value="CAI9116491.1"/>
    <property type="molecule type" value="Genomic_DNA"/>
</dbReference>
<dbReference type="Gene3D" id="1.20.140.40">
    <property type="entry name" value="Invertase/pectin methylesterase inhibitor family protein"/>
    <property type="match status" value="1"/>
</dbReference>
<evidence type="ECO:0000259" key="2">
    <source>
        <dbReference type="SMART" id="SM00856"/>
    </source>
</evidence>
<protein>
    <submittedName>
        <fullName evidence="3">OLC1v1017652C1</fullName>
    </submittedName>
</protein>
<dbReference type="Pfam" id="PF04043">
    <property type="entry name" value="PMEI"/>
    <property type="match status" value="1"/>
</dbReference>
<dbReference type="SUPFAM" id="SSF101148">
    <property type="entry name" value="Plant invertase/pectin methylesterase inhibitor"/>
    <property type="match status" value="1"/>
</dbReference>
<proteinExistence type="predicted"/>
<dbReference type="GO" id="GO:0004857">
    <property type="term" value="F:enzyme inhibitor activity"/>
    <property type="evidence" value="ECO:0007669"/>
    <property type="project" value="InterPro"/>
</dbReference>
<organism evidence="3 4">
    <name type="scientific">Oldenlandia corymbosa var. corymbosa</name>
    <dbReference type="NCBI Taxonomy" id="529605"/>
    <lineage>
        <taxon>Eukaryota</taxon>
        <taxon>Viridiplantae</taxon>
        <taxon>Streptophyta</taxon>
        <taxon>Embryophyta</taxon>
        <taxon>Tracheophyta</taxon>
        <taxon>Spermatophyta</taxon>
        <taxon>Magnoliopsida</taxon>
        <taxon>eudicotyledons</taxon>
        <taxon>Gunneridae</taxon>
        <taxon>Pentapetalae</taxon>
        <taxon>asterids</taxon>
        <taxon>lamiids</taxon>
        <taxon>Gentianales</taxon>
        <taxon>Rubiaceae</taxon>
        <taxon>Rubioideae</taxon>
        <taxon>Spermacoceae</taxon>
        <taxon>Hedyotis-Oldenlandia complex</taxon>
        <taxon>Oldenlandia</taxon>
    </lineage>
</organism>
<evidence type="ECO:0000313" key="3">
    <source>
        <dbReference type="EMBL" id="CAI9116491.1"/>
    </source>
</evidence>
<keyword evidence="1" id="KW-0732">Signal</keyword>
<dbReference type="InterPro" id="IPR035513">
    <property type="entry name" value="Invertase/methylesterase_inhib"/>
</dbReference>
<dbReference type="SMART" id="SM00856">
    <property type="entry name" value="PMEI"/>
    <property type="match status" value="1"/>
</dbReference>
<dbReference type="PANTHER" id="PTHR31890">
    <property type="entry name" value="PLANT INVERTASE/PECTIN METHYLESTERASE INHIBITOR SUPERFAMILY PROTEIN"/>
    <property type="match status" value="1"/>
</dbReference>
<gene>
    <name evidence="3" type="ORF">OLC1_LOCUS22774</name>
</gene>
<sequence>MVSNTSVKFFCIAFFVKVLIFMTPSSTYAQGSPNSSKTVDDFCNQRSTSEDRAFCLTVLKSNPRSATATDNISLLKIAKDLAVGNAKKTRDFFTTLTKNNGTRPSLLPVLDECISAYDESITELLLVTQDLVDDPPMTAYDAHVANQEMNRCQDILKTNGVSDDFILSRHKIASDYGRLIEEIAKSI</sequence>
<dbReference type="NCBIfam" id="TIGR01614">
    <property type="entry name" value="PME_inhib"/>
    <property type="match status" value="1"/>
</dbReference>
<keyword evidence="4" id="KW-1185">Reference proteome</keyword>
<accession>A0AAV1EA09</accession>
<evidence type="ECO:0000256" key="1">
    <source>
        <dbReference type="SAM" id="SignalP"/>
    </source>
</evidence>
<dbReference type="Proteomes" id="UP001161247">
    <property type="component" value="Chromosome 8"/>
</dbReference>